<dbReference type="CDD" id="cd16936">
    <property type="entry name" value="HATPase_RsbW-like"/>
    <property type="match status" value="1"/>
</dbReference>
<feature type="domain" description="Histidine kinase/HSP90-like ATPase" evidence="2">
    <location>
        <begin position="12"/>
        <end position="111"/>
    </location>
</feature>
<keyword evidence="1" id="KW-0723">Serine/threonine-protein kinase</keyword>
<evidence type="ECO:0000259" key="2">
    <source>
        <dbReference type="Pfam" id="PF13581"/>
    </source>
</evidence>
<proteinExistence type="predicted"/>
<keyword evidence="1" id="KW-0418">Kinase</keyword>
<dbReference type="HOGENOM" id="CLU_090336_4_4_11"/>
<sequence length="132" mass="14577">MRALIELEPVPRSPRLARRFVADTLGPQADVELVDAAELLVTELVTNAVVHARSRARVLIVTTGDRGRVRIEVHDDAFEPPRMGSFDPDATSGRGLALVNAMSDRWGVEPQGPARPGKRIWFELEVRTSLLT</sequence>
<keyword evidence="4" id="KW-1185">Reference proteome</keyword>
<comment type="caution">
    <text evidence="3">The sequence shown here is derived from an EMBL/GenBank/DDBJ whole genome shotgun (WGS) entry which is preliminary data.</text>
</comment>
<dbReference type="AlphaFoldDB" id="A0A010ZT11"/>
<name>A0A010ZT11_9ACTN</name>
<gene>
    <name evidence="3" type="ORF">CryarDRAFT_1418</name>
</gene>
<dbReference type="PANTHER" id="PTHR35526:SF3">
    <property type="entry name" value="ANTI-SIGMA-F FACTOR RSBW"/>
    <property type="match status" value="1"/>
</dbReference>
<accession>A0A010ZT11</accession>
<reference evidence="3 4" key="1">
    <citation type="submission" date="2013-07" db="EMBL/GenBank/DDBJ databases">
        <authorList>
            <consortium name="DOE Joint Genome Institute"/>
            <person name="Eisen J."/>
            <person name="Huntemann M."/>
            <person name="Han J."/>
            <person name="Chen A."/>
            <person name="Kyrpides N."/>
            <person name="Mavromatis K."/>
            <person name="Markowitz V."/>
            <person name="Palaniappan K."/>
            <person name="Ivanova N."/>
            <person name="Schaumberg A."/>
            <person name="Pati A."/>
            <person name="Liolios K."/>
            <person name="Nordberg H.P."/>
            <person name="Cantor M.N."/>
            <person name="Hua S.X."/>
            <person name="Woyke T."/>
        </authorList>
    </citation>
    <scope>NUCLEOTIDE SEQUENCE [LARGE SCALE GENOMIC DNA]</scope>
    <source>
        <strain evidence="3 4">DSM 44712</strain>
    </source>
</reference>
<keyword evidence="1" id="KW-0808">Transferase</keyword>
<evidence type="ECO:0000313" key="4">
    <source>
        <dbReference type="Proteomes" id="UP000021053"/>
    </source>
</evidence>
<dbReference type="Gene3D" id="3.30.565.10">
    <property type="entry name" value="Histidine kinase-like ATPase, C-terminal domain"/>
    <property type="match status" value="1"/>
</dbReference>
<dbReference type="InterPro" id="IPR050267">
    <property type="entry name" value="Anti-sigma-factor_SerPK"/>
</dbReference>
<dbReference type="Pfam" id="PF13581">
    <property type="entry name" value="HATPase_c_2"/>
    <property type="match status" value="1"/>
</dbReference>
<dbReference type="EMBL" id="JFBT01000001">
    <property type="protein sequence ID" value="EXG80347.1"/>
    <property type="molecule type" value="Genomic_DNA"/>
</dbReference>
<evidence type="ECO:0000256" key="1">
    <source>
        <dbReference type="ARBA" id="ARBA00022527"/>
    </source>
</evidence>
<protein>
    <submittedName>
        <fullName evidence="3">Putative regulator of cell autolysis</fullName>
    </submittedName>
</protein>
<dbReference type="InterPro" id="IPR003594">
    <property type="entry name" value="HATPase_dom"/>
</dbReference>
<dbReference type="InterPro" id="IPR036890">
    <property type="entry name" value="HATPase_C_sf"/>
</dbReference>
<dbReference type="OrthoDB" id="4828148at2"/>
<dbReference type="SUPFAM" id="SSF55874">
    <property type="entry name" value="ATPase domain of HSP90 chaperone/DNA topoisomerase II/histidine kinase"/>
    <property type="match status" value="1"/>
</dbReference>
<dbReference type="Proteomes" id="UP000021053">
    <property type="component" value="Unassembled WGS sequence"/>
</dbReference>
<dbReference type="RefSeq" id="WP_084700178.1">
    <property type="nucleotide sequence ID" value="NZ_KK073874.1"/>
</dbReference>
<dbReference type="PANTHER" id="PTHR35526">
    <property type="entry name" value="ANTI-SIGMA-F FACTOR RSBW-RELATED"/>
    <property type="match status" value="1"/>
</dbReference>
<dbReference type="GO" id="GO:0004674">
    <property type="term" value="F:protein serine/threonine kinase activity"/>
    <property type="evidence" value="ECO:0007669"/>
    <property type="project" value="UniProtKB-KW"/>
</dbReference>
<evidence type="ECO:0000313" key="3">
    <source>
        <dbReference type="EMBL" id="EXG80347.1"/>
    </source>
</evidence>
<organism evidence="3 4">
    <name type="scientific">Cryptosporangium arvum DSM 44712</name>
    <dbReference type="NCBI Taxonomy" id="927661"/>
    <lineage>
        <taxon>Bacteria</taxon>
        <taxon>Bacillati</taxon>
        <taxon>Actinomycetota</taxon>
        <taxon>Actinomycetes</taxon>
        <taxon>Cryptosporangiales</taxon>
        <taxon>Cryptosporangiaceae</taxon>
        <taxon>Cryptosporangium</taxon>
    </lineage>
</organism>